<reference evidence="5 6" key="1">
    <citation type="submission" date="2020-08" db="EMBL/GenBank/DDBJ databases">
        <title>A Genomic Blueprint of the Chicken Gut Microbiome.</title>
        <authorList>
            <person name="Gilroy R."/>
            <person name="Ravi A."/>
            <person name="Getino M."/>
            <person name="Pursley I."/>
            <person name="Horton D.L."/>
            <person name="Alikhan N.-F."/>
            <person name="Baker D."/>
            <person name="Gharbi K."/>
            <person name="Hall N."/>
            <person name="Watson M."/>
            <person name="Adriaenssens E.M."/>
            <person name="Foster-Nyarko E."/>
            <person name="Jarju S."/>
            <person name="Secka A."/>
            <person name="Antonio M."/>
            <person name="Oren A."/>
            <person name="Chaudhuri R."/>
            <person name="La Ragione R.M."/>
            <person name="Hildebrand F."/>
            <person name="Pallen M.J."/>
        </authorList>
    </citation>
    <scope>NUCLEOTIDE SEQUENCE [LARGE SCALE GENOMIC DNA]</scope>
    <source>
        <strain evidence="5 6">Sa1YVA6</strain>
    </source>
</reference>
<dbReference type="Pfam" id="PF00005">
    <property type="entry name" value="ABC_tran"/>
    <property type="match status" value="1"/>
</dbReference>
<organism evidence="5 6">
    <name type="scientific">Solibacillus merdavium</name>
    <dbReference type="NCBI Taxonomy" id="2762218"/>
    <lineage>
        <taxon>Bacteria</taxon>
        <taxon>Bacillati</taxon>
        <taxon>Bacillota</taxon>
        <taxon>Bacilli</taxon>
        <taxon>Bacillales</taxon>
        <taxon>Caryophanaceae</taxon>
        <taxon>Solibacillus</taxon>
    </lineage>
</organism>
<feature type="domain" description="ABC transporter" evidence="4">
    <location>
        <begin position="5"/>
        <end position="246"/>
    </location>
</feature>
<protein>
    <submittedName>
        <fullName evidence="5">Urea ABC transporter ATP-binding protein UrtD</fullName>
    </submittedName>
</protein>
<evidence type="ECO:0000259" key="4">
    <source>
        <dbReference type="PROSITE" id="PS50893"/>
    </source>
</evidence>
<dbReference type="InterPro" id="IPR032823">
    <property type="entry name" value="BCA_ABC_TP_C"/>
</dbReference>
<evidence type="ECO:0000256" key="1">
    <source>
        <dbReference type="ARBA" id="ARBA00022448"/>
    </source>
</evidence>
<dbReference type="PROSITE" id="PS50893">
    <property type="entry name" value="ABC_TRANSPORTER_2"/>
    <property type="match status" value="1"/>
</dbReference>
<evidence type="ECO:0000256" key="3">
    <source>
        <dbReference type="ARBA" id="ARBA00022840"/>
    </source>
</evidence>
<evidence type="ECO:0000256" key="2">
    <source>
        <dbReference type="ARBA" id="ARBA00022741"/>
    </source>
</evidence>
<keyword evidence="6" id="KW-1185">Reference proteome</keyword>
<dbReference type="InterPro" id="IPR003593">
    <property type="entry name" value="AAA+_ATPase"/>
</dbReference>
<keyword evidence="1" id="KW-0813">Transport</keyword>
<keyword evidence="3 5" id="KW-0067">ATP-binding</keyword>
<name>A0ABR8XKS2_9BACL</name>
<dbReference type="EMBL" id="JACSPW010000003">
    <property type="protein sequence ID" value="MBD8032520.1"/>
    <property type="molecule type" value="Genomic_DNA"/>
</dbReference>
<dbReference type="RefSeq" id="WP_191703111.1">
    <property type="nucleotide sequence ID" value="NZ_JACSPW010000003.1"/>
</dbReference>
<dbReference type="SUPFAM" id="SSF52540">
    <property type="entry name" value="P-loop containing nucleoside triphosphate hydrolases"/>
    <property type="match status" value="1"/>
</dbReference>
<comment type="caution">
    <text evidence="5">The sequence shown here is derived from an EMBL/GenBank/DDBJ whole genome shotgun (WGS) entry which is preliminary data.</text>
</comment>
<dbReference type="CDD" id="cd03219">
    <property type="entry name" value="ABC_Mj1267_LivG_branched"/>
    <property type="match status" value="1"/>
</dbReference>
<dbReference type="InterPro" id="IPR017781">
    <property type="entry name" value="ABC_transptr_urea_ATP-bd_UrtD"/>
</dbReference>
<keyword evidence="2" id="KW-0547">Nucleotide-binding</keyword>
<sequence length="251" mass="28497">MTQILTCNDVKVDFDGFFALKGVDLQVEQQEVRFLIGPNGAGKTTLLDVICGKTRATEGSVFFQEMEGSIHKLEEHKIALAGIARKFQAPSIFPQLTVLENLELAMKQKKTLWHMLFAKMDEPTKEKIEYTLEKINLTQERNRLAGFLAHGQKQWLEIGMQLIQDPQLLLLDEPIAGMSGQEREKTGRLIHDVSKECSVLIVEHDMEFVRNFSKQVTVMHEGKVLCEGDMNTVQNDERVIEVYLGRGKTHA</sequence>
<evidence type="ECO:0000313" key="5">
    <source>
        <dbReference type="EMBL" id="MBD8032520.1"/>
    </source>
</evidence>
<evidence type="ECO:0000313" key="6">
    <source>
        <dbReference type="Proteomes" id="UP000600565"/>
    </source>
</evidence>
<proteinExistence type="predicted"/>
<dbReference type="InterPro" id="IPR027417">
    <property type="entry name" value="P-loop_NTPase"/>
</dbReference>
<dbReference type="SMART" id="SM00382">
    <property type="entry name" value="AAA"/>
    <property type="match status" value="1"/>
</dbReference>
<dbReference type="PANTHER" id="PTHR45772">
    <property type="entry name" value="CONSERVED COMPONENT OF ABC TRANSPORTER FOR NATURAL AMINO ACIDS-RELATED"/>
    <property type="match status" value="1"/>
</dbReference>
<gene>
    <name evidence="5" type="primary">urtD</name>
    <name evidence="5" type="ORF">H9632_05520</name>
</gene>
<dbReference type="NCBIfam" id="TIGR03411">
    <property type="entry name" value="urea_trans_UrtD"/>
    <property type="match status" value="1"/>
</dbReference>
<accession>A0ABR8XKS2</accession>
<dbReference type="Proteomes" id="UP000600565">
    <property type="component" value="Unassembled WGS sequence"/>
</dbReference>
<dbReference type="InterPro" id="IPR003439">
    <property type="entry name" value="ABC_transporter-like_ATP-bd"/>
</dbReference>
<dbReference type="PANTHER" id="PTHR45772:SF8">
    <property type="entry name" value="HIGH-AFFINITY BRANCHED-CHAIN AMINO ACID TRANSPORT ATP-BINDING PROTEIN"/>
    <property type="match status" value="1"/>
</dbReference>
<dbReference type="Pfam" id="PF12399">
    <property type="entry name" value="BCA_ABC_TP_C"/>
    <property type="match status" value="1"/>
</dbReference>
<dbReference type="Gene3D" id="3.40.50.300">
    <property type="entry name" value="P-loop containing nucleotide triphosphate hydrolases"/>
    <property type="match status" value="1"/>
</dbReference>
<dbReference type="GO" id="GO:0005524">
    <property type="term" value="F:ATP binding"/>
    <property type="evidence" value="ECO:0007669"/>
    <property type="project" value="UniProtKB-KW"/>
</dbReference>
<dbReference type="InterPro" id="IPR051120">
    <property type="entry name" value="ABC_AA/LPS_Transport"/>
</dbReference>